<dbReference type="InterPro" id="IPR029062">
    <property type="entry name" value="Class_I_gatase-like"/>
</dbReference>
<keyword evidence="3" id="KW-0032">Aminotransferase</keyword>
<keyword evidence="1 3" id="KW-0315">Glutamine amidotransferase</keyword>
<dbReference type="EMBL" id="AODQ01000098">
    <property type="protein sequence ID" value="EMR01656.1"/>
    <property type="molecule type" value="Genomic_DNA"/>
</dbReference>
<keyword evidence="3" id="KW-0808">Transferase</keyword>
<dbReference type="PROSITE" id="PS51273">
    <property type="entry name" value="GATASE_TYPE_1"/>
    <property type="match status" value="1"/>
</dbReference>
<dbReference type="Proteomes" id="UP000011910">
    <property type="component" value="Unassembled WGS sequence"/>
</dbReference>
<protein>
    <submittedName>
        <fullName evidence="3">Para-aminobenzoate synthase glutamine amidotransferase component II</fullName>
        <ecNumber evidence="3">2.6.1.85</ecNumber>
    </submittedName>
</protein>
<evidence type="ECO:0000259" key="2">
    <source>
        <dbReference type="Pfam" id="PF00117"/>
    </source>
</evidence>
<comment type="caution">
    <text evidence="3">The sequence shown here is derived from an EMBL/GenBank/DDBJ whole genome shotgun (WGS) entry which is preliminary data.</text>
</comment>
<dbReference type="GO" id="GO:0004049">
    <property type="term" value="F:anthranilate synthase activity"/>
    <property type="evidence" value="ECO:0007669"/>
    <property type="project" value="TreeGrafter"/>
</dbReference>
<dbReference type="CDD" id="cd01743">
    <property type="entry name" value="GATase1_Anthranilate_Synthase"/>
    <property type="match status" value="1"/>
</dbReference>
<dbReference type="eggNOG" id="COG0512">
    <property type="taxonomic scope" value="Bacteria"/>
</dbReference>
<dbReference type="FunFam" id="3.40.50.880:FF:000003">
    <property type="entry name" value="Anthranilate synthase component II"/>
    <property type="match status" value="1"/>
</dbReference>
<accession>M7N356</accession>
<dbReference type="GO" id="GO:0000162">
    <property type="term" value="P:L-tryptophan biosynthetic process"/>
    <property type="evidence" value="ECO:0007669"/>
    <property type="project" value="TreeGrafter"/>
</dbReference>
<gene>
    <name evidence="3" type="primary">pabA_2</name>
    <name evidence="3" type="ORF">ADICEAN_03203</name>
</gene>
<dbReference type="PANTHER" id="PTHR43418:SF4">
    <property type="entry name" value="MULTIFUNCTIONAL TRYPTOPHAN BIOSYNTHESIS PROTEIN"/>
    <property type="match status" value="1"/>
</dbReference>
<dbReference type="EC" id="2.6.1.85" evidence="3"/>
<dbReference type="SUPFAM" id="SSF52317">
    <property type="entry name" value="Class I glutamine amidotransferase-like"/>
    <property type="match status" value="1"/>
</dbReference>
<name>M7N356_9BACT</name>
<dbReference type="STRING" id="1279009.ADICEAN_03203"/>
<dbReference type="PANTHER" id="PTHR43418">
    <property type="entry name" value="MULTIFUNCTIONAL TRYPTOPHAN BIOSYNTHESIS PROTEIN-RELATED"/>
    <property type="match status" value="1"/>
</dbReference>
<dbReference type="Pfam" id="PF00117">
    <property type="entry name" value="GATase"/>
    <property type="match status" value="1"/>
</dbReference>
<dbReference type="AlphaFoldDB" id="M7N356"/>
<dbReference type="NCBIfam" id="TIGR00566">
    <property type="entry name" value="trpG_papA"/>
    <property type="match status" value="1"/>
</dbReference>
<feature type="domain" description="Glutamine amidotransferase" evidence="2">
    <location>
        <begin position="5"/>
        <end position="188"/>
    </location>
</feature>
<reference evidence="3 4" key="1">
    <citation type="journal article" date="2013" name="Genome Announc.">
        <title>Draft Genome Sequence of Cesiribacter andamanensis Strain AMV16T, Isolated from a Soil Sample from a Mud Volcano in the Andaman Islands, India.</title>
        <authorList>
            <person name="Shivaji S."/>
            <person name="Ara S."/>
            <person name="Begum Z."/>
            <person name="Srinivas T.N."/>
            <person name="Singh A."/>
            <person name="Kumar Pinnaka A."/>
        </authorList>
    </citation>
    <scope>NUCLEOTIDE SEQUENCE [LARGE SCALE GENOMIC DNA]</scope>
    <source>
        <strain evidence="3 4">AMV16</strain>
    </source>
</reference>
<sequence>MADILVIDNYDSFTYNLVHILRGLGASLRVVRNNAFALEEVEQYDRLVLSPGPGIPREAGLMPEVIRRYGATKDILGVCLGHQALGEAFGARLHNLAQVHHGVATTCIATKEDLLFKGLPPQFEVGRYHSWAVLADSCLPDSGLEITAVDEEGAVMALRHRQHRIRGVQFHPESILTPHGTQMLQNWLRFSSE</sequence>
<dbReference type="OrthoDB" id="9786812at2"/>
<organism evidence="3 4">
    <name type="scientific">Cesiribacter andamanensis AMV16</name>
    <dbReference type="NCBI Taxonomy" id="1279009"/>
    <lineage>
        <taxon>Bacteria</taxon>
        <taxon>Pseudomonadati</taxon>
        <taxon>Bacteroidota</taxon>
        <taxon>Cytophagia</taxon>
        <taxon>Cytophagales</taxon>
        <taxon>Cesiribacteraceae</taxon>
        <taxon>Cesiribacter</taxon>
    </lineage>
</organism>
<evidence type="ECO:0000256" key="1">
    <source>
        <dbReference type="ARBA" id="ARBA00022962"/>
    </source>
</evidence>
<dbReference type="Gene3D" id="3.40.50.880">
    <property type="match status" value="1"/>
</dbReference>
<dbReference type="PRINTS" id="PR00099">
    <property type="entry name" value="CPSGATASE"/>
</dbReference>
<dbReference type="InterPro" id="IPR050472">
    <property type="entry name" value="Anth_synth/Amidotransfase"/>
</dbReference>
<dbReference type="InterPro" id="IPR006221">
    <property type="entry name" value="TrpG/PapA_dom"/>
</dbReference>
<dbReference type="GO" id="GO:0005829">
    <property type="term" value="C:cytosol"/>
    <property type="evidence" value="ECO:0007669"/>
    <property type="project" value="TreeGrafter"/>
</dbReference>
<dbReference type="InterPro" id="IPR017926">
    <property type="entry name" value="GATASE"/>
</dbReference>
<dbReference type="PRINTS" id="PR00096">
    <property type="entry name" value="GATASE"/>
</dbReference>
<proteinExistence type="predicted"/>
<dbReference type="PRINTS" id="PR00097">
    <property type="entry name" value="ANTSNTHASEII"/>
</dbReference>
<evidence type="ECO:0000313" key="3">
    <source>
        <dbReference type="EMBL" id="EMR01656.1"/>
    </source>
</evidence>
<dbReference type="GO" id="GO:0046820">
    <property type="term" value="F:4-amino-4-deoxychorismate synthase activity"/>
    <property type="evidence" value="ECO:0007669"/>
    <property type="project" value="UniProtKB-EC"/>
</dbReference>
<dbReference type="PATRIC" id="fig|1279009.4.peg.3250"/>
<keyword evidence="4" id="KW-1185">Reference proteome</keyword>
<evidence type="ECO:0000313" key="4">
    <source>
        <dbReference type="Proteomes" id="UP000011910"/>
    </source>
</evidence>
<dbReference type="RefSeq" id="WP_009196586.1">
    <property type="nucleotide sequence ID" value="NZ_AODQ01000098.1"/>
</dbReference>